<dbReference type="NCBIfam" id="NF008712">
    <property type="entry name" value="PRK11715.1-1"/>
    <property type="match status" value="1"/>
</dbReference>
<protein>
    <submittedName>
        <fullName evidence="2">Cell envelope integrity protein CreD</fullName>
    </submittedName>
</protein>
<keyword evidence="1" id="KW-0812">Transmembrane</keyword>
<evidence type="ECO:0000313" key="3">
    <source>
        <dbReference type="Proteomes" id="UP000323164"/>
    </source>
</evidence>
<feature type="transmembrane region" description="Helical" evidence="1">
    <location>
        <begin position="391"/>
        <end position="408"/>
    </location>
</feature>
<accession>A0A5D8Z9X4</accession>
<name>A0A5D8Z9X4_9GAMM</name>
<proteinExistence type="predicted"/>
<dbReference type="AlphaFoldDB" id="A0A5D8Z9X4"/>
<organism evidence="2 3">
    <name type="scientific">Cognatilysobacter lacus</name>
    <dbReference type="NCBI Taxonomy" id="1643323"/>
    <lineage>
        <taxon>Bacteria</taxon>
        <taxon>Pseudomonadati</taxon>
        <taxon>Pseudomonadota</taxon>
        <taxon>Gammaproteobacteria</taxon>
        <taxon>Lysobacterales</taxon>
        <taxon>Lysobacteraceae</taxon>
        <taxon>Cognatilysobacter</taxon>
    </lineage>
</organism>
<feature type="transmembrane region" description="Helical" evidence="1">
    <location>
        <begin position="310"/>
        <end position="328"/>
    </location>
</feature>
<dbReference type="PIRSF" id="PIRSF004548">
    <property type="entry name" value="CreD"/>
    <property type="match status" value="1"/>
</dbReference>
<dbReference type="InterPro" id="IPR010364">
    <property type="entry name" value="Uncharacterised_IM_CreD"/>
</dbReference>
<feature type="transmembrane region" description="Helical" evidence="1">
    <location>
        <begin position="362"/>
        <end position="384"/>
    </location>
</feature>
<evidence type="ECO:0000313" key="2">
    <source>
        <dbReference type="EMBL" id="TZF91725.1"/>
    </source>
</evidence>
<keyword evidence="1" id="KW-0472">Membrane</keyword>
<comment type="caution">
    <text evidence="2">The sequence shown here is derived from an EMBL/GenBank/DDBJ whole genome shotgun (WGS) entry which is preliminary data.</text>
</comment>
<dbReference type="OrthoDB" id="9791851at2"/>
<reference evidence="2 3" key="1">
    <citation type="submission" date="2019-08" db="EMBL/GenBank/DDBJ databases">
        <title>Draft genome sequence of Lysobacter sp. UKS-15.</title>
        <authorList>
            <person name="Im W.-T."/>
        </authorList>
    </citation>
    <scope>NUCLEOTIDE SEQUENCE [LARGE SCALE GENOMIC DNA]</scope>
    <source>
        <strain evidence="2 3">UKS-15</strain>
    </source>
</reference>
<dbReference type="GO" id="GO:0005886">
    <property type="term" value="C:plasma membrane"/>
    <property type="evidence" value="ECO:0007669"/>
    <property type="project" value="TreeGrafter"/>
</dbReference>
<dbReference type="Proteomes" id="UP000323164">
    <property type="component" value="Unassembled WGS sequence"/>
</dbReference>
<dbReference type="RefSeq" id="WP_149351450.1">
    <property type="nucleotide sequence ID" value="NZ_VTRV01000004.1"/>
</dbReference>
<dbReference type="Pfam" id="PF06123">
    <property type="entry name" value="CreD"/>
    <property type="match status" value="1"/>
</dbReference>
<sequence length="451" mass="48014">MRMWFKMVLVAAMTLAILIPLALVHGVTAERQSYRRQAVADVMRSYAGPQAVTGPVLTVPYSEIAEFDEPGGDGVAHTVRKRRWSQWTFFPTRLAAGGPLVPATRKRGIYAVPVYEWTATLAAEFDATIPDDAAPGAERVIGVPVLSYAITDVRGLHGAPRLRVDGVEMELHEGSGIRAGSGLHARLAALAPGAHLALATRLDMQLAGAESLGIVPIAKRNRIDLVSSWPHPSFQGLSPWRSRITDGGFRAQWQVASVATDAQRQFLGGAVALPFAGTDTGNATGGIDVLGVVLAEPVDAYTQADRATKYGVLFVVLTFVGLFMFELVRQLPIHPIQYGLVGLALVIFFLLLVSLGEHVDFGVAYVVASGACIGLIGFYLSAVLRSAARGGAFAAMLALLYGALYGLLISEDNALVLGAGLLFAILAGIMTVTRRVDWYRLGAPATPGTRE</sequence>
<keyword evidence="1" id="KW-1133">Transmembrane helix</keyword>
<gene>
    <name evidence="2" type="ORF">FW784_00760</name>
</gene>
<dbReference type="PANTHER" id="PTHR30092">
    <property type="entry name" value="INNER MEMBRANE PROTEIN CRED"/>
    <property type="match status" value="1"/>
</dbReference>
<evidence type="ECO:0000256" key="1">
    <source>
        <dbReference type="SAM" id="Phobius"/>
    </source>
</evidence>
<feature type="transmembrane region" description="Helical" evidence="1">
    <location>
        <begin position="335"/>
        <end position="356"/>
    </location>
</feature>
<feature type="transmembrane region" description="Helical" evidence="1">
    <location>
        <begin position="414"/>
        <end position="432"/>
    </location>
</feature>
<keyword evidence="3" id="KW-1185">Reference proteome</keyword>
<dbReference type="PANTHER" id="PTHR30092:SF0">
    <property type="entry name" value="INNER MEMBRANE PROTEIN CRED"/>
    <property type="match status" value="1"/>
</dbReference>
<dbReference type="EMBL" id="VTRV01000004">
    <property type="protein sequence ID" value="TZF91725.1"/>
    <property type="molecule type" value="Genomic_DNA"/>
</dbReference>